<dbReference type="AlphaFoldDB" id="A0AA38XG07"/>
<evidence type="ECO:0000256" key="1">
    <source>
        <dbReference type="SAM" id="MobiDB-lite"/>
    </source>
</evidence>
<reference evidence="2" key="1">
    <citation type="submission" date="2022-10" db="EMBL/GenBank/DDBJ databases">
        <title>Culturing micro-colonial fungi from biological soil crusts in the Mojave desert and describing Neophaeococcomyces mojavensis, and introducing the new genera and species Taxawa tesnikishii.</title>
        <authorList>
            <person name="Kurbessoian T."/>
            <person name="Stajich J.E."/>
        </authorList>
    </citation>
    <scope>NUCLEOTIDE SEQUENCE</scope>
    <source>
        <strain evidence="2">TK_35</strain>
    </source>
</reference>
<keyword evidence="3" id="KW-1185">Reference proteome</keyword>
<organism evidence="2 3">
    <name type="scientific">Knufia peltigerae</name>
    <dbReference type="NCBI Taxonomy" id="1002370"/>
    <lineage>
        <taxon>Eukaryota</taxon>
        <taxon>Fungi</taxon>
        <taxon>Dikarya</taxon>
        <taxon>Ascomycota</taxon>
        <taxon>Pezizomycotina</taxon>
        <taxon>Eurotiomycetes</taxon>
        <taxon>Chaetothyriomycetidae</taxon>
        <taxon>Chaetothyriales</taxon>
        <taxon>Trichomeriaceae</taxon>
        <taxon>Knufia</taxon>
    </lineage>
</organism>
<comment type="caution">
    <text evidence="2">The sequence shown here is derived from an EMBL/GenBank/DDBJ whole genome shotgun (WGS) entry which is preliminary data.</text>
</comment>
<protein>
    <submittedName>
        <fullName evidence="2">Uncharacterized protein</fullName>
    </submittedName>
</protein>
<feature type="region of interest" description="Disordered" evidence="1">
    <location>
        <begin position="1"/>
        <end position="58"/>
    </location>
</feature>
<sequence>MESADEFSNENNTKASMTKEETSEHLEQSTGSGRRRQTTKNESGITLVPQPTDDPRDPLNWARWRKLLTLGIVAFAGFTGTLQAVGNVSSIFQQGALYDKTGVEITYSVLTYPPTSANKD</sequence>
<name>A0AA38XG07_9EURO</name>
<dbReference type="Proteomes" id="UP001172681">
    <property type="component" value="Unassembled WGS sequence"/>
</dbReference>
<evidence type="ECO:0000313" key="3">
    <source>
        <dbReference type="Proteomes" id="UP001172681"/>
    </source>
</evidence>
<accession>A0AA38XG07</accession>
<dbReference type="EMBL" id="JAPDRN010000207">
    <property type="protein sequence ID" value="KAJ9612790.1"/>
    <property type="molecule type" value="Genomic_DNA"/>
</dbReference>
<proteinExistence type="predicted"/>
<feature type="compositionally biased region" description="Basic and acidic residues" evidence="1">
    <location>
        <begin position="17"/>
        <end position="27"/>
    </location>
</feature>
<evidence type="ECO:0000313" key="2">
    <source>
        <dbReference type="EMBL" id="KAJ9612790.1"/>
    </source>
</evidence>
<gene>
    <name evidence="2" type="ORF">H2204_014895</name>
</gene>